<evidence type="ECO:0000256" key="2">
    <source>
        <dbReference type="SAM" id="MobiDB-lite"/>
    </source>
</evidence>
<dbReference type="PANTHER" id="PTHR48081">
    <property type="entry name" value="AB HYDROLASE SUPERFAMILY PROTEIN C4A8.06C"/>
    <property type="match status" value="1"/>
</dbReference>
<dbReference type="InterPro" id="IPR013094">
    <property type="entry name" value="AB_hydrolase_3"/>
</dbReference>
<keyword evidence="1" id="KW-0378">Hydrolase</keyword>
<evidence type="ECO:0000259" key="4">
    <source>
        <dbReference type="Pfam" id="PF07859"/>
    </source>
</evidence>
<keyword evidence="3" id="KW-0472">Membrane</keyword>
<organism evidence="5 6">
    <name type="scientific">Entomortierella chlamydospora</name>
    <dbReference type="NCBI Taxonomy" id="101097"/>
    <lineage>
        <taxon>Eukaryota</taxon>
        <taxon>Fungi</taxon>
        <taxon>Fungi incertae sedis</taxon>
        <taxon>Mucoromycota</taxon>
        <taxon>Mortierellomycotina</taxon>
        <taxon>Mortierellomycetes</taxon>
        <taxon>Mortierellales</taxon>
        <taxon>Mortierellaceae</taxon>
        <taxon>Entomortierella</taxon>
    </lineage>
</organism>
<dbReference type="SUPFAM" id="SSF53474">
    <property type="entry name" value="alpha/beta-Hydrolases"/>
    <property type="match status" value="1"/>
</dbReference>
<feature type="transmembrane region" description="Helical" evidence="3">
    <location>
        <begin position="20"/>
        <end position="43"/>
    </location>
</feature>
<reference evidence="5" key="1">
    <citation type="journal article" date="2020" name="Fungal Divers.">
        <title>Resolving the Mortierellaceae phylogeny through synthesis of multi-gene phylogenetics and phylogenomics.</title>
        <authorList>
            <person name="Vandepol N."/>
            <person name="Liber J."/>
            <person name="Desiro A."/>
            <person name="Na H."/>
            <person name="Kennedy M."/>
            <person name="Barry K."/>
            <person name="Grigoriev I.V."/>
            <person name="Miller A.N."/>
            <person name="O'Donnell K."/>
            <person name="Stajich J.E."/>
            <person name="Bonito G."/>
        </authorList>
    </citation>
    <scope>NUCLEOTIDE SEQUENCE</scope>
    <source>
        <strain evidence="5">NRRL 2769</strain>
    </source>
</reference>
<keyword evidence="3" id="KW-1133">Transmembrane helix</keyword>
<feature type="region of interest" description="Disordered" evidence="2">
    <location>
        <begin position="555"/>
        <end position="618"/>
    </location>
</feature>
<evidence type="ECO:0000256" key="1">
    <source>
        <dbReference type="ARBA" id="ARBA00022801"/>
    </source>
</evidence>
<dbReference type="EMBL" id="JAAAID010000067">
    <property type="protein sequence ID" value="KAG0023207.1"/>
    <property type="molecule type" value="Genomic_DNA"/>
</dbReference>
<evidence type="ECO:0000256" key="3">
    <source>
        <dbReference type="SAM" id="Phobius"/>
    </source>
</evidence>
<name>A0A9P6N2W3_9FUNG</name>
<dbReference type="InterPro" id="IPR029058">
    <property type="entry name" value="AB_hydrolase_fold"/>
</dbReference>
<keyword evidence="3" id="KW-0812">Transmembrane</keyword>
<comment type="caution">
    <text evidence="5">The sequence shown here is derived from an EMBL/GenBank/DDBJ whole genome shotgun (WGS) entry which is preliminary data.</text>
</comment>
<protein>
    <recommendedName>
        <fullName evidence="4">Alpha/beta hydrolase fold-3 domain-containing protein</fullName>
    </recommendedName>
</protein>
<feature type="domain" description="Alpha/beta hydrolase fold-3" evidence="4">
    <location>
        <begin position="213"/>
        <end position="465"/>
    </location>
</feature>
<dbReference type="Proteomes" id="UP000703661">
    <property type="component" value="Unassembled WGS sequence"/>
</dbReference>
<keyword evidence="6" id="KW-1185">Reference proteome</keyword>
<dbReference type="Gene3D" id="3.40.50.1820">
    <property type="entry name" value="alpha/beta hydrolase"/>
    <property type="match status" value="1"/>
</dbReference>
<dbReference type="PANTHER" id="PTHR48081:SF8">
    <property type="entry name" value="ALPHA_BETA HYDROLASE FOLD-3 DOMAIN-CONTAINING PROTEIN-RELATED"/>
    <property type="match status" value="1"/>
</dbReference>
<accession>A0A9P6N2W3</accession>
<dbReference type="InterPro" id="IPR050300">
    <property type="entry name" value="GDXG_lipolytic_enzyme"/>
</dbReference>
<dbReference type="AlphaFoldDB" id="A0A9P6N2W3"/>
<sequence length="712" mass="79372">MLGGLFPEEPELLDMDTCIFFIGFAPIMFFVGQTWLPNFFLWLLGLRTSEAGDRGKGRGMRKSWSPSLAFGLSFLKSYLRHSESLTIEEIQARSRSIPFMTAPFGILVHKVKIPVIPYRVKAEAMVNDCLTDQEKELVYPRMKHHKRSDCQNVNSTSGKCYKCHRERINGTNQKEEERQKDPYTDGLDAEWLESTDAIVETGAGVPEDNYGVVIYYHGGGYYTGSKDEHRVLLGPLAKRLGKKVRILNVGYRLAPQNPFPAALVDALSCYMWVLDQSVSDVFGLSNTGVDNSDRFQPNQVVFMGDSAGSGLVISLSLLLRDHGTVSQPLSIVAWSPWLDLTQSLPSFKEHGITDCIPYEDFVHRHSAAVDMMFEHQEEEDGCHGDDDKEPRVRQRAQVYCPDSCLRMKYVSPLFETDFRGITDIFITCGSAERFYNECVLMAARLEEQQQRCRIDIHDDMPHIFQLFRYHPSSLAAISRSSDYIREMINKSPVGEPNGIIPIIASASSSSSSSSRTLSPFLVSSSEIKNGEDSNIYCNPSATTTETTIGVSECEQNEGANVPPTTAATTTTAAKTAPKRANSSSSLSSIVSEKSAATLSSSPSFEQGEKKKNSAEATATRRVKTIVNVVDQTGVCILDRSTQTSAISDTKTAHSNNSNNNNIMINNSHQAWTIEDVVSDAELYEWKVLLKQGNIPTRHWPHPHPHRHDRKTK</sequence>
<dbReference type="GO" id="GO:0016787">
    <property type="term" value="F:hydrolase activity"/>
    <property type="evidence" value="ECO:0007669"/>
    <property type="project" value="UniProtKB-KW"/>
</dbReference>
<feature type="compositionally biased region" description="Low complexity" evidence="2">
    <location>
        <begin position="562"/>
        <end position="575"/>
    </location>
</feature>
<evidence type="ECO:0000313" key="5">
    <source>
        <dbReference type="EMBL" id="KAG0023207.1"/>
    </source>
</evidence>
<gene>
    <name evidence="5" type="ORF">BGZ80_010114</name>
</gene>
<dbReference type="Pfam" id="PF07859">
    <property type="entry name" value="Abhydrolase_3"/>
    <property type="match status" value="1"/>
</dbReference>
<feature type="compositionally biased region" description="Low complexity" evidence="2">
    <location>
        <begin position="582"/>
        <end position="594"/>
    </location>
</feature>
<evidence type="ECO:0000313" key="6">
    <source>
        <dbReference type="Proteomes" id="UP000703661"/>
    </source>
</evidence>
<proteinExistence type="predicted"/>